<dbReference type="InterPro" id="IPR001633">
    <property type="entry name" value="EAL_dom"/>
</dbReference>
<dbReference type="NCBIfam" id="TIGR00254">
    <property type="entry name" value="GGDEF"/>
    <property type="match status" value="1"/>
</dbReference>
<dbReference type="SMART" id="SM00267">
    <property type="entry name" value="GGDEF"/>
    <property type="match status" value="1"/>
</dbReference>
<dbReference type="SMART" id="SM00052">
    <property type="entry name" value="EAL"/>
    <property type="match status" value="1"/>
</dbReference>
<comment type="caution">
    <text evidence="4">The sequence shown here is derived from an EMBL/GenBank/DDBJ whole genome shotgun (WGS) entry which is preliminary data.</text>
</comment>
<dbReference type="SUPFAM" id="SSF141868">
    <property type="entry name" value="EAL domain-like"/>
    <property type="match status" value="1"/>
</dbReference>
<dbReference type="InterPro" id="IPR000160">
    <property type="entry name" value="GGDEF_dom"/>
</dbReference>
<dbReference type="Gene3D" id="3.30.70.270">
    <property type="match status" value="1"/>
</dbReference>
<proteinExistence type="predicted"/>
<sequence>MTPIKTIRGLLLIAAVVFSTALVAATHYVVSSLFERSVREEAMRDANTFAEMTFQSMFQLMRTGWSRNQLEEFIQAIQRSVDKTQHQIEIYRAPRVTELFGEIRQREMDAAILRVIADGQSQRLDKGPEVRFIHALRAEAECRQCHTNASPGEVLGVIDVRQDITPLLEAGNRQFLFAFAPIIPVAIIATLLMVAYIRRRLNRAIGVFATNIRSINRLADLRQLENATLDFGFDEFSPVAAEVKQLTERVRSIAVDKEMLEFEIRLLEKFILTSDVVKDWREYVNRLLIDIDGVMPAYALFSIFKIGDDIFDLEVFWRYTPTAESKRLFEDTVKESLSRNPYFAGGYAVSIEHNIADNSRAAPELVRTDIEVQTKSLLVEAPKIGGIVGIGMQAQAGSDTTRWLVVESILSTLLNVVGSVKAIDKYTKELEYYATRDPLTNLYNQRVFWELLDSEATRSGRHGYKFGLLMIDADNFKSVNDTYGHGFGDILLQEVAAAIRHSIREDDLLARYGGDEFVAILPETDLDGTVEVAQRIVDAVTALSIEAPDGARVTGSLSIGMAVYPDHAVETKDLFLFADSMMYRAKAEGKGRLAVPTEQDVVEVFRSLSEKSMLILAAVEARGVIPFYQPIINPKTGVVEALEVLARIRLEDGSLLVADAFVAIAEKMGLMHKLDYILMERALADASKANYQGLLFLNMSPRALVLNDFIQETRRIAAESGFDPARIVFEITERETIKNMALLERFINTLRAEGFRLAIDDFGSGFSSFHYVKRFPIDFLKIEGDFILGMKHNDKDRALVRSIVALSRDLGIRTVAEYVEDDEVLAKVVEQSIDLAQGYHIRRPTPSIAEALDVHLF</sequence>
<dbReference type="Proteomes" id="UP000648984">
    <property type="component" value="Unassembled WGS sequence"/>
</dbReference>
<dbReference type="PROSITE" id="PS50887">
    <property type="entry name" value="GGDEF"/>
    <property type="match status" value="1"/>
</dbReference>
<organism evidence="4 5">
    <name type="scientific">Aromatoleum diolicum</name>
    <dbReference type="NCBI Taxonomy" id="75796"/>
    <lineage>
        <taxon>Bacteria</taxon>
        <taxon>Pseudomonadati</taxon>
        <taxon>Pseudomonadota</taxon>
        <taxon>Betaproteobacteria</taxon>
        <taxon>Rhodocyclales</taxon>
        <taxon>Rhodocyclaceae</taxon>
        <taxon>Aromatoleum</taxon>
    </lineage>
</organism>
<dbReference type="Gene3D" id="3.20.20.450">
    <property type="entry name" value="EAL domain"/>
    <property type="match status" value="1"/>
</dbReference>
<keyword evidence="5" id="KW-1185">Reference proteome</keyword>
<keyword evidence="1" id="KW-0472">Membrane</keyword>
<dbReference type="Pfam" id="PF00563">
    <property type="entry name" value="EAL"/>
    <property type="match status" value="1"/>
</dbReference>
<gene>
    <name evidence="4" type="ORF">GPA25_00245</name>
</gene>
<dbReference type="EMBL" id="WTVQ01000001">
    <property type="protein sequence ID" value="NMG73183.1"/>
    <property type="molecule type" value="Genomic_DNA"/>
</dbReference>
<dbReference type="PANTHER" id="PTHR33121:SF71">
    <property type="entry name" value="OXYGEN SENSOR PROTEIN DOSP"/>
    <property type="match status" value="1"/>
</dbReference>
<reference evidence="4 5" key="1">
    <citation type="submission" date="2019-12" db="EMBL/GenBank/DDBJ databases">
        <title>Comparative genomics gives insights into the taxonomy of the Azoarcus-Aromatoleum group and reveals separate origins of nif in the plant-associated Azoarcus and non-plant-associated Aromatoleum sub-groups.</title>
        <authorList>
            <person name="Lafos M."/>
            <person name="Maluk M."/>
            <person name="Batista M."/>
            <person name="Junghare M."/>
            <person name="Carmona M."/>
            <person name="Faoro H."/>
            <person name="Cruz L.M."/>
            <person name="Battistoni F."/>
            <person name="De Souza E."/>
            <person name="Pedrosa F."/>
            <person name="Chen W.-M."/>
            <person name="Poole P.S."/>
            <person name="Dixon R.A."/>
            <person name="James E.K."/>
        </authorList>
    </citation>
    <scope>NUCLEOTIDE SEQUENCE [LARGE SCALE GENOMIC DNA]</scope>
    <source>
        <strain evidence="4 5">22Lin</strain>
    </source>
</reference>
<evidence type="ECO:0000256" key="1">
    <source>
        <dbReference type="SAM" id="Phobius"/>
    </source>
</evidence>
<feature type="transmembrane region" description="Helical" evidence="1">
    <location>
        <begin position="175"/>
        <end position="197"/>
    </location>
</feature>
<evidence type="ECO:0000259" key="2">
    <source>
        <dbReference type="PROSITE" id="PS50883"/>
    </source>
</evidence>
<dbReference type="InterPro" id="IPR029787">
    <property type="entry name" value="Nucleotide_cyclase"/>
</dbReference>
<dbReference type="InterPro" id="IPR035919">
    <property type="entry name" value="EAL_sf"/>
</dbReference>
<dbReference type="CDD" id="cd01949">
    <property type="entry name" value="GGDEF"/>
    <property type="match status" value="1"/>
</dbReference>
<dbReference type="SUPFAM" id="SSF55073">
    <property type="entry name" value="Nucleotide cyclase"/>
    <property type="match status" value="1"/>
</dbReference>
<keyword evidence="1" id="KW-1133">Transmembrane helix</keyword>
<dbReference type="InterPro" id="IPR043128">
    <property type="entry name" value="Rev_trsase/Diguanyl_cyclase"/>
</dbReference>
<dbReference type="PANTHER" id="PTHR33121">
    <property type="entry name" value="CYCLIC DI-GMP PHOSPHODIESTERASE PDEF"/>
    <property type="match status" value="1"/>
</dbReference>
<protein>
    <submittedName>
        <fullName evidence="4">EAL domain-containing protein</fullName>
    </submittedName>
</protein>
<dbReference type="Gene3D" id="3.30.450.290">
    <property type="match status" value="1"/>
</dbReference>
<evidence type="ECO:0000313" key="4">
    <source>
        <dbReference type="EMBL" id="NMG73183.1"/>
    </source>
</evidence>
<dbReference type="InterPro" id="IPR050706">
    <property type="entry name" value="Cyclic-di-GMP_PDE-like"/>
</dbReference>
<name>A0ABX1Q5B9_9RHOO</name>
<dbReference type="CDD" id="cd01948">
    <property type="entry name" value="EAL"/>
    <property type="match status" value="1"/>
</dbReference>
<feature type="domain" description="GGDEF" evidence="3">
    <location>
        <begin position="464"/>
        <end position="598"/>
    </location>
</feature>
<dbReference type="RefSeq" id="WP_169258344.1">
    <property type="nucleotide sequence ID" value="NZ_WTVQ01000001.1"/>
</dbReference>
<dbReference type="Pfam" id="PF00990">
    <property type="entry name" value="GGDEF"/>
    <property type="match status" value="1"/>
</dbReference>
<accession>A0ABX1Q5B9</accession>
<dbReference type="PROSITE" id="PS50883">
    <property type="entry name" value="EAL"/>
    <property type="match status" value="1"/>
</dbReference>
<feature type="domain" description="EAL" evidence="2">
    <location>
        <begin position="608"/>
        <end position="857"/>
    </location>
</feature>
<evidence type="ECO:0000313" key="5">
    <source>
        <dbReference type="Proteomes" id="UP000648984"/>
    </source>
</evidence>
<evidence type="ECO:0000259" key="3">
    <source>
        <dbReference type="PROSITE" id="PS50887"/>
    </source>
</evidence>
<keyword evidence="1" id="KW-0812">Transmembrane</keyword>